<reference evidence="2" key="1">
    <citation type="submission" date="2018-05" db="EMBL/GenBank/DDBJ databases">
        <authorList>
            <person name="Lanie J.A."/>
            <person name="Ng W.-L."/>
            <person name="Kazmierczak K.M."/>
            <person name="Andrzejewski T.M."/>
            <person name="Davidsen T.M."/>
            <person name="Wayne K.J."/>
            <person name="Tettelin H."/>
            <person name="Glass J.I."/>
            <person name="Rusch D."/>
            <person name="Podicherti R."/>
            <person name="Tsui H.-C.T."/>
            <person name="Winkler M.E."/>
        </authorList>
    </citation>
    <scope>NUCLEOTIDE SEQUENCE</scope>
</reference>
<organism evidence="2">
    <name type="scientific">marine metagenome</name>
    <dbReference type="NCBI Taxonomy" id="408172"/>
    <lineage>
        <taxon>unclassified sequences</taxon>
        <taxon>metagenomes</taxon>
        <taxon>ecological metagenomes</taxon>
    </lineage>
</organism>
<accession>A0A383D246</accession>
<dbReference type="SUPFAM" id="SSF49265">
    <property type="entry name" value="Fibronectin type III"/>
    <property type="match status" value="1"/>
</dbReference>
<dbReference type="EMBL" id="UINC01213668">
    <property type="protein sequence ID" value="SVE38552.1"/>
    <property type="molecule type" value="Genomic_DNA"/>
</dbReference>
<feature type="non-terminal residue" evidence="2">
    <location>
        <position position="238"/>
    </location>
</feature>
<protein>
    <recommendedName>
        <fullName evidence="1">Fibronectin type-III domain-containing protein</fullName>
    </recommendedName>
</protein>
<dbReference type="InterPro" id="IPR013783">
    <property type="entry name" value="Ig-like_fold"/>
</dbReference>
<gene>
    <name evidence="2" type="ORF">METZ01_LOCUS491406</name>
</gene>
<evidence type="ECO:0000259" key="1">
    <source>
        <dbReference type="PROSITE" id="PS50853"/>
    </source>
</evidence>
<sequence length="238" mass="24390">TNDSTPDYTFSSDEAGTIIYGGSCSSSTTSAVSGNNAITFNNLSDGTHSDCTITVSDEAGNVSNLLTLTSFFVDATPSTLVETTAIASSTNDSTPDYTFVSSEAGTITYSGSCSSSTTSVIAGTNTISFSSLSDGTYTDCKITITDSLGNSVTMNISSFTISTTPSNLTATGAAGQVSLDWSAVSGVNSYTVYWDNSTGVSSSSTAITSISSDNYTHSGLDNGTIYYYKVAAVFSDNT</sequence>
<dbReference type="AlphaFoldDB" id="A0A383D246"/>
<feature type="non-terminal residue" evidence="2">
    <location>
        <position position="1"/>
    </location>
</feature>
<dbReference type="PROSITE" id="PS50853">
    <property type="entry name" value="FN3"/>
    <property type="match status" value="1"/>
</dbReference>
<evidence type="ECO:0000313" key="2">
    <source>
        <dbReference type="EMBL" id="SVE38552.1"/>
    </source>
</evidence>
<dbReference type="InterPro" id="IPR036116">
    <property type="entry name" value="FN3_sf"/>
</dbReference>
<dbReference type="InterPro" id="IPR003961">
    <property type="entry name" value="FN3_dom"/>
</dbReference>
<feature type="domain" description="Fibronectin type-III" evidence="1">
    <location>
        <begin position="164"/>
        <end position="238"/>
    </location>
</feature>
<proteinExistence type="predicted"/>
<name>A0A383D246_9ZZZZ</name>
<dbReference type="Gene3D" id="2.60.40.10">
    <property type="entry name" value="Immunoglobulins"/>
    <property type="match status" value="2"/>
</dbReference>